<sequence length="98" mass="11272">MKNIEEEIAKTLESIENIQPVASNPFLYAKIKHRMNKLSQPTIVSWLTYAKLAICMIIVGFNIITFSKIYLNEQHSVMSKEEFGTYLGITTTQNLYEP</sequence>
<keyword evidence="1" id="KW-1133">Transmembrane helix</keyword>
<keyword evidence="1" id="KW-0472">Membrane</keyword>
<dbReference type="RefSeq" id="WP_184134741.1">
    <property type="nucleotide sequence ID" value="NZ_JACHKT010000018.1"/>
</dbReference>
<keyword evidence="1" id="KW-0812">Transmembrane</keyword>
<comment type="caution">
    <text evidence="2">The sequence shown here is derived from an EMBL/GenBank/DDBJ whole genome shotgun (WGS) entry which is preliminary data.</text>
</comment>
<evidence type="ECO:0000313" key="2">
    <source>
        <dbReference type="EMBL" id="MBB6004002.1"/>
    </source>
</evidence>
<dbReference type="AlphaFoldDB" id="A0A841EKC7"/>
<organism evidence="2 3">
    <name type="scientific">Arcicella rosea</name>
    <dbReference type="NCBI Taxonomy" id="502909"/>
    <lineage>
        <taxon>Bacteria</taxon>
        <taxon>Pseudomonadati</taxon>
        <taxon>Bacteroidota</taxon>
        <taxon>Cytophagia</taxon>
        <taxon>Cytophagales</taxon>
        <taxon>Flectobacillaceae</taxon>
        <taxon>Arcicella</taxon>
    </lineage>
</organism>
<accession>A0A841EKC7</accession>
<dbReference type="EMBL" id="JACHKT010000018">
    <property type="protein sequence ID" value="MBB6004002.1"/>
    <property type="molecule type" value="Genomic_DNA"/>
</dbReference>
<evidence type="ECO:0000313" key="3">
    <source>
        <dbReference type="Proteomes" id="UP000524404"/>
    </source>
</evidence>
<feature type="transmembrane region" description="Helical" evidence="1">
    <location>
        <begin position="46"/>
        <end position="71"/>
    </location>
</feature>
<proteinExistence type="predicted"/>
<keyword evidence="3" id="KW-1185">Reference proteome</keyword>
<dbReference type="Proteomes" id="UP000524404">
    <property type="component" value="Unassembled WGS sequence"/>
</dbReference>
<protein>
    <submittedName>
        <fullName evidence="2">Uncharacterized protein</fullName>
    </submittedName>
</protein>
<gene>
    <name evidence="2" type="ORF">HNP25_002663</name>
</gene>
<name>A0A841EKC7_9BACT</name>
<reference evidence="2 3" key="1">
    <citation type="submission" date="2020-08" db="EMBL/GenBank/DDBJ databases">
        <title>Functional genomics of gut bacteria from endangered species of beetles.</title>
        <authorList>
            <person name="Carlos-Shanley C."/>
        </authorList>
    </citation>
    <scope>NUCLEOTIDE SEQUENCE [LARGE SCALE GENOMIC DNA]</scope>
    <source>
        <strain evidence="2 3">S00070</strain>
    </source>
</reference>
<evidence type="ECO:0000256" key="1">
    <source>
        <dbReference type="SAM" id="Phobius"/>
    </source>
</evidence>